<organism evidence="2 3">
    <name type="scientific">Candidatus Woesebacteria bacterium RIFOXYD1_FULL_43_18</name>
    <dbReference type="NCBI Taxonomy" id="1802551"/>
    <lineage>
        <taxon>Bacteria</taxon>
        <taxon>Candidatus Woeseibacteriota</taxon>
    </lineage>
</organism>
<evidence type="ECO:0000313" key="2">
    <source>
        <dbReference type="EMBL" id="OGM88072.1"/>
    </source>
</evidence>
<sequence>MKPGKLGFLQALGVALYCSLVGLIMWQGNNIFPKVSPYFGPVMVLLLFSTSVLICGLLVFYKPYQLFFEGKKKEAISAVVSTAAFLFVFLFIFVLLMILFK</sequence>
<accession>A0A1F8DI36</accession>
<comment type="caution">
    <text evidence="2">The sequence shown here is derived from an EMBL/GenBank/DDBJ whole genome shotgun (WGS) entry which is preliminary data.</text>
</comment>
<feature type="transmembrane region" description="Helical" evidence="1">
    <location>
        <begin position="6"/>
        <end position="26"/>
    </location>
</feature>
<dbReference type="EMBL" id="MGIL01000017">
    <property type="protein sequence ID" value="OGM88072.1"/>
    <property type="molecule type" value="Genomic_DNA"/>
</dbReference>
<proteinExistence type="predicted"/>
<dbReference type="AlphaFoldDB" id="A0A1F8DI36"/>
<evidence type="ECO:0000313" key="3">
    <source>
        <dbReference type="Proteomes" id="UP000177596"/>
    </source>
</evidence>
<reference evidence="2 3" key="1">
    <citation type="journal article" date="2016" name="Nat. Commun.">
        <title>Thousands of microbial genomes shed light on interconnected biogeochemical processes in an aquifer system.</title>
        <authorList>
            <person name="Anantharaman K."/>
            <person name="Brown C.T."/>
            <person name="Hug L.A."/>
            <person name="Sharon I."/>
            <person name="Castelle C.J."/>
            <person name="Probst A.J."/>
            <person name="Thomas B.C."/>
            <person name="Singh A."/>
            <person name="Wilkins M.J."/>
            <person name="Karaoz U."/>
            <person name="Brodie E.L."/>
            <person name="Williams K.H."/>
            <person name="Hubbard S.S."/>
            <person name="Banfield J.F."/>
        </authorList>
    </citation>
    <scope>NUCLEOTIDE SEQUENCE [LARGE SCALE GENOMIC DNA]</scope>
</reference>
<dbReference type="Proteomes" id="UP000177596">
    <property type="component" value="Unassembled WGS sequence"/>
</dbReference>
<protein>
    <submittedName>
        <fullName evidence="2">Uncharacterized protein</fullName>
    </submittedName>
</protein>
<name>A0A1F8DI36_9BACT</name>
<keyword evidence="1" id="KW-0472">Membrane</keyword>
<keyword evidence="1" id="KW-0812">Transmembrane</keyword>
<keyword evidence="1" id="KW-1133">Transmembrane helix</keyword>
<feature type="transmembrane region" description="Helical" evidence="1">
    <location>
        <begin position="76"/>
        <end position="100"/>
    </location>
</feature>
<feature type="transmembrane region" description="Helical" evidence="1">
    <location>
        <begin position="38"/>
        <end position="61"/>
    </location>
</feature>
<evidence type="ECO:0000256" key="1">
    <source>
        <dbReference type="SAM" id="Phobius"/>
    </source>
</evidence>
<gene>
    <name evidence="2" type="ORF">A2573_01030</name>
</gene>